<accession>A0A926E253</accession>
<dbReference type="InterPro" id="IPR036641">
    <property type="entry name" value="HPT_dom_sf"/>
</dbReference>
<evidence type="ECO:0000313" key="3">
    <source>
        <dbReference type="Proteomes" id="UP000610760"/>
    </source>
</evidence>
<protein>
    <submittedName>
        <fullName evidence="2">Hpt domain-containing protein</fullName>
    </submittedName>
</protein>
<dbReference type="RefSeq" id="WP_249295229.1">
    <property type="nucleotide sequence ID" value="NZ_JACRSV010000002.1"/>
</dbReference>
<sequence length="120" mass="13925">MTLKQCYKALEGDYSGTLARLYSEQMVQKFLLRFLEDQSYEQLWRSFENHDYESAFQAAHILKESAQVLGLLRLFSSSEALAEALQNGESHNSEVYMGHVAADYQQTLNAIRQYQMEWDA</sequence>
<dbReference type="EMBL" id="JACRSV010000002">
    <property type="protein sequence ID" value="MBC8560254.1"/>
    <property type="molecule type" value="Genomic_DNA"/>
</dbReference>
<dbReference type="Pfam" id="PF01627">
    <property type="entry name" value="Hpt"/>
    <property type="match status" value="1"/>
</dbReference>
<name>A0A926E253_9FIRM</name>
<dbReference type="GO" id="GO:0000160">
    <property type="term" value="P:phosphorelay signal transduction system"/>
    <property type="evidence" value="ECO:0007669"/>
    <property type="project" value="InterPro"/>
</dbReference>
<dbReference type="Gene3D" id="1.20.120.160">
    <property type="entry name" value="HPT domain"/>
    <property type="match status" value="1"/>
</dbReference>
<dbReference type="AlphaFoldDB" id="A0A926E253"/>
<comment type="caution">
    <text evidence="2">The sequence shown here is derived from an EMBL/GenBank/DDBJ whole genome shotgun (WGS) entry which is preliminary data.</text>
</comment>
<dbReference type="SUPFAM" id="SSF47226">
    <property type="entry name" value="Histidine-containing phosphotransfer domain, HPT domain"/>
    <property type="match status" value="1"/>
</dbReference>
<gene>
    <name evidence="2" type="ORF">H8710_09280</name>
</gene>
<dbReference type="InterPro" id="IPR008207">
    <property type="entry name" value="Sig_transdc_His_kin_Hpt_dom"/>
</dbReference>
<evidence type="ECO:0000313" key="2">
    <source>
        <dbReference type="EMBL" id="MBC8560254.1"/>
    </source>
</evidence>
<reference evidence="2" key="1">
    <citation type="submission" date="2020-08" db="EMBL/GenBank/DDBJ databases">
        <title>Genome public.</title>
        <authorList>
            <person name="Liu C."/>
            <person name="Sun Q."/>
        </authorList>
    </citation>
    <scope>NUCLEOTIDE SEQUENCE</scope>
    <source>
        <strain evidence="2">NSJ-33</strain>
    </source>
</reference>
<proteinExistence type="predicted"/>
<evidence type="ECO:0000259" key="1">
    <source>
        <dbReference type="Pfam" id="PF01627"/>
    </source>
</evidence>
<organism evidence="2 3">
    <name type="scientific">Fumia xinanensis</name>
    <dbReference type="NCBI Taxonomy" id="2763659"/>
    <lineage>
        <taxon>Bacteria</taxon>
        <taxon>Bacillati</taxon>
        <taxon>Bacillota</taxon>
        <taxon>Clostridia</taxon>
        <taxon>Eubacteriales</taxon>
        <taxon>Oscillospiraceae</taxon>
        <taxon>Fumia</taxon>
    </lineage>
</organism>
<feature type="domain" description="HPt" evidence="1">
    <location>
        <begin position="41"/>
        <end position="108"/>
    </location>
</feature>
<dbReference type="Proteomes" id="UP000610760">
    <property type="component" value="Unassembled WGS sequence"/>
</dbReference>
<keyword evidence="3" id="KW-1185">Reference proteome</keyword>